<dbReference type="EMBL" id="CP053708">
    <property type="protein sequence ID" value="QKE91799.1"/>
    <property type="molecule type" value="Genomic_DNA"/>
</dbReference>
<proteinExistence type="predicted"/>
<organism evidence="1 2">
    <name type="scientific">Lichenicola cladoniae</name>
    <dbReference type="NCBI Taxonomy" id="1484109"/>
    <lineage>
        <taxon>Bacteria</taxon>
        <taxon>Pseudomonadati</taxon>
        <taxon>Pseudomonadota</taxon>
        <taxon>Alphaproteobacteria</taxon>
        <taxon>Acetobacterales</taxon>
        <taxon>Acetobacteraceae</taxon>
        <taxon>Lichenicola</taxon>
    </lineage>
</organism>
<dbReference type="RefSeq" id="WP_171835105.1">
    <property type="nucleotide sequence ID" value="NZ_CP053708.1"/>
</dbReference>
<dbReference type="PROSITE" id="PS00141">
    <property type="entry name" value="ASP_PROTEASE"/>
    <property type="match status" value="1"/>
</dbReference>
<dbReference type="KEGG" id="lck:HN018_18740"/>
<name>A0A6M8HTF8_9PROT</name>
<evidence type="ECO:0008006" key="3">
    <source>
        <dbReference type="Google" id="ProtNLM"/>
    </source>
</evidence>
<dbReference type="CDD" id="cd05483">
    <property type="entry name" value="retropepsin_like_bacteria"/>
    <property type="match status" value="1"/>
</dbReference>
<dbReference type="Gene3D" id="2.40.70.10">
    <property type="entry name" value="Acid Proteases"/>
    <property type="match status" value="2"/>
</dbReference>
<dbReference type="Pfam" id="PF13650">
    <property type="entry name" value="Asp_protease_2"/>
    <property type="match status" value="1"/>
</dbReference>
<evidence type="ECO:0000313" key="2">
    <source>
        <dbReference type="Proteomes" id="UP000500767"/>
    </source>
</evidence>
<dbReference type="PROSITE" id="PS51257">
    <property type="entry name" value="PROKAR_LIPOPROTEIN"/>
    <property type="match status" value="1"/>
</dbReference>
<sequence length="325" mass="34977">MSRTAATLRWGWIPALPIRRAVCFGLLMLLLTGCSEDNQQSCRIGMAADLPLLANTMIPAVKASLDGRDVVLFIDTGAVMSSVSSSAAERFALSGGMGSRSVTLGGIGGAIIAPLVTVRHLGLGYGHARDIELPVLPGLPASVQGLPVLGLFGADFMANYDVDIDIPNHHFALYLLHHCGKNIQPFDPPYFQVPFQLDGTAIKLDLKLNDTALNAVLDSGSSITTITEEDAERAGVTKTLLASDPGNTRLIGIDHHLIKARRHQFGSLEIGDEQMRNFHFAVADISSGTSLLGADFLRLNHVWISYSRQMLFIQPANDLMHATVK</sequence>
<dbReference type="AlphaFoldDB" id="A0A6M8HTF8"/>
<dbReference type="GO" id="GO:0004190">
    <property type="term" value="F:aspartic-type endopeptidase activity"/>
    <property type="evidence" value="ECO:0007669"/>
    <property type="project" value="InterPro"/>
</dbReference>
<dbReference type="GO" id="GO:0006508">
    <property type="term" value="P:proteolysis"/>
    <property type="evidence" value="ECO:0007669"/>
    <property type="project" value="InterPro"/>
</dbReference>
<accession>A0A6M8HTF8</accession>
<protein>
    <recommendedName>
        <fullName evidence="3">Peptidase A2 domain-containing protein</fullName>
    </recommendedName>
</protein>
<keyword evidence="2" id="KW-1185">Reference proteome</keyword>
<dbReference type="InterPro" id="IPR001969">
    <property type="entry name" value="Aspartic_peptidase_AS"/>
</dbReference>
<evidence type="ECO:0000313" key="1">
    <source>
        <dbReference type="EMBL" id="QKE91799.1"/>
    </source>
</evidence>
<dbReference type="Proteomes" id="UP000500767">
    <property type="component" value="Chromosome"/>
</dbReference>
<dbReference type="InterPro" id="IPR034122">
    <property type="entry name" value="Retropepsin-like_bacterial"/>
</dbReference>
<dbReference type="InterPro" id="IPR021109">
    <property type="entry name" value="Peptidase_aspartic_dom_sf"/>
</dbReference>
<reference evidence="1 2" key="1">
    <citation type="journal article" date="2014" name="World J. Microbiol. Biotechnol.">
        <title>Biodiversity and physiological characteristics of Antarctic and Arctic lichens-associated bacteria.</title>
        <authorList>
            <person name="Lee Y.M."/>
            <person name="Kim E.H."/>
            <person name="Lee H.K."/>
            <person name="Hong S.G."/>
        </authorList>
    </citation>
    <scope>NUCLEOTIDE SEQUENCE [LARGE SCALE GENOMIC DNA]</scope>
    <source>
        <strain evidence="1 2">PAMC 26569</strain>
    </source>
</reference>
<dbReference type="SUPFAM" id="SSF50630">
    <property type="entry name" value="Acid proteases"/>
    <property type="match status" value="2"/>
</dbReference>
<gene>
    <name evidence="1" type="ORF">HN018_18740</name>
</gene>
<dbReference type="Pfam" id="PF13975">
    <property type="entry name" value="gag-asp_proteas"/>
    <property type="match status" value="1"/>
</dbReference>